<reference evidence="1 2" key="1">
    <citation type="submission" date="2024-06" db="EMBL/GenBank/DDBJ databases">
        <title>A chromosome level genome sequence of Diviner's sage (Salvia divinorum).</title>
        <authorList>
            <person name="Ford S.A."/>
            <person name="Ro D.-K."/>
            <person name="Ness R.W."/>
            <person name="Phillips M.A."/>
        </authorList>
    </citation>
    <scope>NUCLEOTIDE SEQUENCE [LARGE SCALE GENOMIC DNA]</scope>
    <source>
        <strain evidence="1">SAF-2024a</strain>
        <tissue evidence="1">Leaf</tissue>
    </source>
</reference>
<sequence>MEDEHGRKFIKLKGEKLYPSSDVTNICNDAFKKIVDPIGFSHKDLSDEYMNIYWEEFKKNVNMEGYDQDLYKKAFVKKYIIGCLAEGLH</sequence>
<evidence type="ECO:0000313" key="2">
    <source>
        <dbReference type="Proteomes" id="UP001567538"/>
    </source>
</evidence>
<comment type="caution">
    <text evidence="1">The sequence shown here is derived from an EMBL/GenBank/DDBJ whole genome shotgun (WGS) entry which is preliminary data.</text>
</comment>
<keyword evidence="2" id="KW-1185">Reference proteome</keyword>
<dbReference type="AlphaFoldDB" id="A0ABD1GZ09"/>
<gene>
    <name evidence="1" type="ORF">AAHA92_16535</name>
</gene>
<proteinExistence type="predicted"/>
<accession>A0ABD1GZ09</accession>
<protein>
    <submittedName>
        <fullName evidence="1">Uncharacterized protein</fullName>
    </submittedName>
</protein>
<organism evidence="1 2">
    <name type="scientific">Salvia divinorum</name>
    <name type="common">Maria pastora</name>
    <name type="synonym">Diviner's sage</name>
    <dbReference type="NCBI Taxonomy" id="28513"/>
    <lineage>
        <taxon>Eukaryota</taxon>
        <taxon>Viridiplantae</taxon>
        <taxon>Streptophyta</taxon>
        <taxon>Embryophyta</taxon>
        <taxon>Tracheophyta</taxon>
        <taxon>Spermatophyta</taxon>
        <taxon>Magnoliopsida</taxon>
        <taxon>eudicotyledons</taxon>
        <taxon>Gunneridae</taxon>
        <taxon>Pentapetalae</taxon>
        <taxon>asterids</taxon>
        <taxon>lamiids</taxon>
        <taxon>Lamiales</taxon>
        <taxon>Lamiaceae</taxon>
        <taxon>Nepetoideae</taxon>
        <taxon>Mentheae</taxon>
        <taxon>Salviinae</taxon>
        <taxon>Salvia</taxon>
        <taxon>Salvia subgen. Calosphace</taxon>
    </lineage>
</organism>
<name>A0ABD1GZ09_SALDI</name>
<evidence type="ECO:0000313" key="1">
    <source>
        <dbReference type="EMBL" id="KAL1548288.1"/>
    </source>
</evidence>
<dbReference type="Proteomes" id="UP001567538">
    <property type="component" value="Unassembled WGS sequence"/>
</dbReference>
<dbReference type="EMBL" id="JBEAFC010000007">
    <property type="protein sequence ID" value="KAL1548288.1"/>
    <property type="molecule type" value="Genomic_DNA"/>
</dbReference>